<dbReference type="Gene3D" id="6.10.250.2950">
    <property type="match status" value="1"/>
</dbReference>
<dbReference type="Pfam" id="PF06936">
    <property type="entry name" value="Selenoprotein_S"/>
    <property type="match status" value="1"/>
</dbReference>
<dbReference type="PANTHER" id="PTHR28621:SF1">
    <property type="entry name" value="SELENOPROTEIN S"/>
    <property type="match status" value="1"/>
</dbReference>
<dbReference type="HOGENOM" id="CLU_117238_0_0_1"/>
<dbReference type="EMBL" id="DS469717">
    <property type="protein sequence ID" value="EDO34836.1"/>
    <property type="molecule type" value="Genomic_DNA"/>
</dbReference>
<evidence type="ECO:0000256" key="6">
    <source>
        <dbReference type="ARBA" id="ARBA00022824"/>
    </source>
</evidence>
<comment type="similarity">
    <text evidence="3">Belongs to the selenoprotein S family.</text>
</comment>
<keyword evidence="6" id="KW-0256">Endoplasmic reticulum</keyword>
<sequence>MDFAEEENPQPNQRLPQNETPALVGNTLHFAITCLEKYGWFLVLGIVISAVIWSKVRPHWQRMMKKREQEKEIANFDPEKEAALQSKIEMSRLRWQEIQDAKAAKFAEEKKKAEEEKRKEVIEDWERHKQGKGYKSKKLANASTNETALAQGLLKGKKKPDEKKPLRPTDFNPLTGSSGRSCSWRPTRRGGGGGG</sequence>
<evidence type="ECO:0000256" key="5">
    <source>
        <dbReference type="ARBA" id="ARBA00022692"/>
    </source>
</evidence>
<accession>A7SN64</accession>
<evidence type="ECO:0000313" key="13">
    <source>
        <dbReference type="Proteomes" id="UP000001593"/>
    </source>
</evidence>
<evidence type="ECO:0000256" key="2">
    <source>
        <dbReference type="ARBA" id="ARBA00004496"/>
    </source>
</evidence>
<evidence type="ECO:0000313" key="12">
    <source>
        <dbReference type="EMBL" id="EDO34836.1"/>
    </source>
</evidence>
<organism evidence="12 13">
    <name type="scientific">Nematostella vectensis</name>
    <name type="common">Starlet sea anemone</name>
    <dbReference type="NCBI Taxonomy" id="45351"/>
    <lineage>
        <taxon>Eukaryota</taxon>
        <taxon>Metazoa</taxon>
        <taxon>Cnidaria</taxon>
        <taxon>Anthozoa</taxon>
        <taxon>Hexacorallia</taxon>
        <taxon>Actiniaria</taxon>
        <taxon>Edwardsiidae</taxon>
        <taxon>Nematostella</taxon>
    </lineage>
</organism>
<keyword evidence="9 11" id="KW-0472">Membrane</keyword>
<keyword evidence="13" id="KW-1185">Reference proteome</keyword>
<feature type="compositionally biased region" description="Basic and acidic residues" evidence="10">
    <location>
        <begin position="108"/>
        <end position="128"/>
    </location>
</feature>
<proteinExistence type="inferred from homology"/>
<comment type="subcellular location">
    <subcellularLocation>
        <location evidence="2">Cytoplasm</location>
    </subcellularLocation>
    <subcellularLocation>
        <location evidence="1">Endoplasmic reticulum membrane</location>
        <topology evidence="1">Single-pass membrane protein</topology>
    </subcellularLocation>
</comment>
<dbReference type="KEGG" id="nve:5506204"/>
<keyword evidence="7" id="KW-0712">Selenocysteine</keyword>
<feature type="transmembrane region" description="Helical" evidence="11">
    <location>
        <begin position="38"/>
        <end position="56"/>
    </location>
</feature>
<dbReference type="OrthoDB" id="75792at2759"/>
<dbReference type="GO" id="GO:0030968">
    <property type="term" value="P:endoplasmic reticulum unfolded protein response"/>
    <property type="evidence" value="ECO:0000318"/>
    <property type="project" value="GO_Central"/>
</dbReference>
<evidence type="ECO:0000256" key="11">
    <source>
        <dbReference type="SAM" id="Phobius"/>
    </source>
</evidence>
<dbReference type="Proteomes" id="UP000001593">
    <property type="component" value="Unassembled WGS sequence"/>
</dbReference>
<dbReference type="PANTHER" id="PTHR28621">
    <property type="entry name" value="SELENOPROTEIN S"/>
    <property type="match status" value="1"/>
</dbReference>
<keyword evidence="5 11" id="KW-0812">Transmembrane</keyword>
<protein>
    <recommendedName>
        <fullName evidence="14">Selenoprotein S</fullName>
    </recommendedName>
</protein>
<evidence type="ECO:0000256" key="3">
    <source>
        <dbReference type="ARBA" id="ARBA00011034"/>
    </source>
</evidence>
<evidence type="ECO:0000256" key="1">
    <source>
        <dbReference type="ARBA" id="ARBA00004389"/>
    </source>
</evidence>
<dbReference type="GO" id="GO:0036502">
    <property type="term" value="C:Derlin-1-VIMP complex"/>
    <property type="evidence" value="ECO:0000318"/>
    <property type="project" value="GO_Central"/>
</dbReference>
<dbReference type="OMA" id="QQYGWFV"/>
<feature type="compositionally biased region" description="Polar residues" evidence="10">
    <location>
        <begin position="172"/>
        <end position="181"/>
    </location>
</feature>
<evidence type="ECO:0008006" key="14">
    <source>
        <dbReference type="Google" id="ProtNLM"/>
    </source>
</evidence>
<evidence type="ECO:0000256" key="7">
    <source>
        <dbReference type="ARBA" id="ARBA00022933"/>
    </source>
</evidence>
<dbReference type="InterPro" id="IPR009703">
    <property type="entry name" value="Selenoprotein_S"/>
</dbReference>
<feature type="compositionally biased region" description="Basic residues" evidence="10">
    <location>
        <begin position="129"/>
        <end position="138"/>
    </location>
</feature>
<dbReference type="STRING" id="45351.A7SN64"/>
<dbReference type="PhylomeDB" id="A7SN64"/>
<dbReference type="GO" id="GO:0036513">
    <property type="term" value="C:Derlin-1 retrotranslocation complex"/>
    <property type="evidence" value="ECO:0000318"/>
    <property type="project" value="GO_Central"/>
</dbReference>
<dbReference type="InParanoid" id="A7SN64"/>
<evidence type="ECO:0000256" key="9">
    <source>
        <dbReference type="ARBA" id="ARBA00023136"/>
    </source>
</evidence>
<dbReference type="AlphaFoldDB" id="A7SN64"/>
<feature type="region of interest" description="Disordered" evidence="10">
    <location>
        <begin position="108"/>
        <end position="195"/>
    </location>
</feature>
<reference evidence="12 13" key="1">
    <citation type="journal article" date="2007" name="Science">
        <title>Sea anemone genome reveals ancestral eumetazoan gene repertoire and genomic organization.</title>
        <authorList>
            <person name="Putnam N.H."/>
            <person name="Srivastava M."/>
            <person name="Hellsten U."/>
            <person name="Dirks B."/>
            <person name="Chapman J."/>
            <person name="Salamov A."/>
            <person name="Terry A."/>
            <person name="Shapiro H."/>
            <person name="Lindquist E."/>
            <person name="Kapitonov V.V."/>
            <person name="Jurka J."/>
            <person name="Genikhovich G."/>
            <person name="Grigoriev I.V."/>
            <person name="Lucas S.M."/>
            <person name="Steele R.E."/>
            <person name="Finnerty J.R."/>
            <person name="Technau U."/>
            <person name="Martindale M.Q."/>
            <person name="Rokhsar D.S."/>
        </authorList>
    </citation>
    <scope>NUCLEOTIDE SEQUENCE [LARGE SCALE GENOMIC DNA]</scope>
    <source>
        <strain evidence="13">CH2 X CH6</strain>
    </source>
</reference>
<evidence type="ECO:0000256" key="4">
    <source>
        <dbReference type="ARBA" id="ARBA00022490"/>
    </source>
</evidence>
<dbReference type="eggNOG" id="ENOG502RXYU">
    <property type="taxonomic scope" value="Eukaryota"/>
</dbReference>
<name>A7SN64_NEMVE</name>
<evidence type="ECO:0000256" key="10">
    <source>
        <dbReference type="SAM" id="MobiDB-lite"/>
    </source>
</evidence>
<gene>
    <name evidence="12" type="ORF">NEMVEDRAFT_v1g246319</name>
</gene>
<keyword evidence="8 11" id="KW-1133">Transmembrane helix</keyword>
<evidence type="ECO:0000256" key="8">
    <source>
        <dbReference type="ARBA" id="ARBA00022989"/>
    </source>
</evidence>
<keyword evidence="4" id="KW-0963">Cytoplasm</keyword>
<dbReference type="GO" id="GO:0030970">
    <property type="term" value="P:retrograde protein transport, ER to cytosol"/>
    <property type="evidence" value="ECO:0000318"/>
    <property type="project" value="GO_Central"/>
</dbReference>